<keyword evidence="3" id="KW-1185">Reference proteome</keyword>
<accession>A0A0M9A0H5</accession>
<sequence>MIIEQKKDIMTKRYKLKEEKERLEDDFTEREQKMQRELRKIAEIERKKGKRIWIKYGKIQIMLKTWRGIRRVGERQDEKERGR</sequence>
<name>A0A0M9A0H5_9HYME</name>
<keyword evidence="1" id="KW-0175">Coiled coil</keyword>
<evidence type="ECO:0000256" key="1">
    <source>
        <dbReference type="SAM" id="Coils"/>
    </source>
</evidence>
<dbReference type="OrthoDB" id="7617398at2759"/>
<dbReference type="Proteomes" id="UP000053105">
    <property type="component" value="Unassembled WGS sequence"/>
</dbReference>
<gene>
    <name evidence="2" type="ORF">WN51_13091</name>
</gene>
<evidence type="ECO:0000313" key="3">
    <source>
        <dbReference type="Proteomes" id="UP000053105"/>
    </source>
</evidence>
<dbReference type="AlphaFoldDB" id="A0A0M9A0H5"/>
<dbReference type="EMBL" id="KQ435783">
    <property type="protein sequence ID" value="KOX74657.1"/>
    <property type="molecule type" value="Genomic_DNA"/>
</dbReference>
<feature type="coiled-coil region" evidence="1">
    <location>
        <begin position="6"/>
        <end position="47"/>
    </location>
</feature>
<reference evidence="2 3" key="1">
    <citation type="submission" date="2015-07" db="EMBL/GenBank/DDBJ databases">
        <title>The genome of Melipona quadrifasciata.</title>
        <authorList>
            <person name="Pan H."/>
            <person name="Kapheim K."/>
        </authorList>
    </citation>
    <scope>NUCLEOTIDE SEQUENCE [LARGE SCALE GENOMIC DNA]</scope>
    <source>
        <strain evidence="2">0111107301</strain>
        <tissue evidence="2">Whole body</tissue>
    </source>
</reference>
<proteinExistence type="predicted"/>
<protein>
    <submittedName>
        <fullName evidence="2">Uncharacterized protein</fullName>
    </submittedName>
</protein>
<organism evidence="2 3">
    <name type="scientific">Melipona quadrifasciata</name>
    <dbReference type="NCBI Taxonomy" id="166423"/>
    <lineage>
        <taxon>Eukaryota</taxon>
        <taxon>Metazoa</taxon>
        <taxon>Ecdysozoa</taxon>
        <taxon>Arthropoda</taxon>
        <taxon>Hexapoda</taxon>
        <taxon>Insecta</taxon>
        <taxon>Pterygota</taxon>
        <taxon>Neoptera</taxon>
        <taxon>Endopterygota</taxon>
        <taxon>Hymenoptera</taxon>
        <taxon>Apocrita</taxon>
        <taxon>Aculeata</taxon>
        <taxon>Apoidea</taxon>
        <taxon>Anthophila</taxon>
        <taxon>Apidae</taxon>
        <taxon>Melipona</taxon>
    </lineage>
</organism>
<evidence type="ECO:0000313" key="2">
    <source>
        <dbReference type="EMBL" id="KOX74657.1"/>
    </source>
</evidence>